<evidence type="ECO:0000313" key="5">
    <source>
        <dbReference type="EMBL" id="CAF0837808.1"/>
    </source>
</evidence>
<dbReference type="Gene3D" id="2.60.40.150">
    <property type="entry name" value="C2 domain"/>
    <property type="match status" value="1"/>
</dbReference>
<dbReference type="PANTHER" id="PTHR45911">
    <property type="entry name" value="C2 DOMAIN-CONTAINING PROTEIN"/>
    <property type="match status" value="1"/>
</dbReference>
<dbReference type="PANTHER" id="PTHR45911:SF4">
    <property type="entry name" value="MULTIPLE C2 AND TRANSMEMBRANE DOMAIN-CONTAINING PROTEIN"/>
    <property type="match status" value="1"/>
</dbReference>
<evidence type="ECO:0000313" key="7">
    <source>
        <dbReference type="EMBL" id="CAF0858501.1"/>
    </source>
</evidence>
<dbReference type="GO" id="GO:0005509">
    <property type="term" value="F:calcium ion binding"/>
    <property type="evidence" value="ECO:0007669"/>
    <property type="project" value="TreeGrafter"/>
</dbReference>
<gene>
    <name evidence="10" type="ORF">FNK824_LOCUS2330</name>
    <name evidence="11" type="ORF">JBS370_LOCUS3590</name>
    <name evidence="6" type="ORF">JXQ802_LOCUS6666</name>
    <name evidence="7" type="ORF">JXQ802_LOCUS7060</name>
    <name evidence="12" type="ORF">OTI717_LOCUS12801</name>
    <name evidence="4" type="ORF">PYM288_LOCUS732</name>
    <name evidence="5" type="ORF">RFH988_LOCUS5779</name>
    <name evidence="9" type="ORF">SEV965_LOCUS11788</name>
    <name evidence="8" type="ORF">ZHD862_LOCUS8107</name>
</gene>
<organism evidence="8 13">
    <name type="scientific">Rotaria sordida</name>
    <dbReference type="NCBI Taxonomy" id="392033"/>
    <lineage>
        <taxon>Eukaryota</taxon>
        <taxon>Metazoa</taxon>
        <taxon>Spiralia</taxon>
        <taxon>Gnathifera</taxon>
        <taxon>Rotifera</taxon>
        <taxon>Eurotatoria</taxon>
        <taxon>Bdelloidea</taxon>
        <taxon>Philodinida</taxon>
        <taxon>Philodinidae</taxon>
        <taxon>Rotaria</taxon>
    </lineage>
</organism>
<dbReference type="EMBL" id="CAJOBD010000155">
    <property type="protein sequence ID" value="CAF3597029.1"/>
    <property type="molecule type" value="Genomic_DNA"/>
</dbReference>
<dbReference type="InterPro" id="IPR000008">
    <property type="entry name" value="C2_dom"/>
</dbReference>
<dbReference type="SMART" id="SM00239">
    <property type="entry name" value="C2"/>
    <property type="match status" value="1"/>
</dbReference>
<dbReference type="EMBL" id="CAJNOL010000106">
    <property type="protein sequence ID" value="CAF0850474.1"/>
    <property type="molecule type" value="Genomic_DNA"/>
</dbReference>
<dbReference type="EMBL" id="CAJOBE010000139">
    <property type="protein sequence ID" value="CAF3578947.1"/>
    <property type="molecule type" value="Genomic_DNA"/>
</dbReference>
<evidence type="ECO:0000313" key="13">
    <source>
        <dbReference type="Proteomes" id="UP000663864"/>
    </source>
</evidence>
<dbReference type="CDD" id="cd00030">
    <property type="entry name" value="C2"/>
    <property type="match status" value="1"/>
</dbReference>
<dbReference type="EMBL" id="CAJOAX010001316">
    <property type="protein sequence ID" value="CAF3705117.1"/>
    <property type="molecule type" value="Genomic_DNA"/>
</dbReference>
<dbReference type="EMBL" id="CAJNOU010000518">
    <property type="protein sequence ID" value="CAF1020716.1"/>
    <property type="molecule type" value="Genomic_DNA"/>
</dbReference>
<proteinExistence type="predicted"/>
<dbReference type="EMBL" id="CAJNOO010000167">
    <property type="protein sequence ID" value="CAF0837808.1"/>
    <property type="molecule type" value="Genomic_DNA"/>
</dbReference>
<evidence type="ECO:0000259" key="3">
    <source>
        <dbReference type="PROSITE" id="PS50004"/>
    </source>
</evidence>
<evidence type="ECO:0000313" key="12">
    <source>
        <dbReference type="EMBL" id="CAF3705117.1"/>
    </source>
</evidence>
<dbReference type="Proteomes" id="UP000663889">
    <property type="component" value="Unassembled WGS sequence"/>
</dbReference>
<feature type="domain" description="C2" evidence="3">
    <location>
        <begin position="1"/>
        <end position="102"/>
    </location>
</feature>
<dbReference type="Proteomes" id="UP000663823">
    <property type="component" value="Unassembled WGS sequence"/>
</dbReference>
<dbReference type="EMBL" id="CAJNOH010000003">
    <property type="protein sequence ID" value="CAF0728008.1"/>
    <property type="molecule type" value="Genomic_DNA"/>
</dbReference>
<evidence type="ECO:0000313" key="11">
    <source>
        <dbReference type="EMBL" id="CAF3597029.1"/>
    </source>
</evidence>
<keyword evidence="14" id="KW-1185">Reference proteome</keyword>
<evidence type="ECO:0000313" key="6">
    <source>
        <dbReference type="EMBL" id="CAF0850474.1"/>
    </source>
</evidence>
<evidence type="ECO:0000313" key="4">
    <source>
        <dbReference type="EMBL" id="CAF0728008.1"/>
    </source>
</evidence>
<sequence length="125" mass="14333">MPTGTLEIFIAEGRNLKDRDIIGQNDAYVEIYLEKKYKQRTKIIKNSNNPVWNERFTFNIHKGDDTIHFGVYDDDLIGRDSVGSGKVKLKHVFDDGKFDEWVKLPAKLGLSSHGEIHVIMNFIPA</sequence>
<accession>A0A814ANM5</accession>
<dbReference type="Proteomes" id="UP000663870">
    <property type="component" value="Unassembled WGS sequence"/>
</dbReference>
<name>A0A814ANM5_9BILA</name>
<reference evidence="8" key="1">
    <citation type="submission" date="2021-02" db="EMBL/GenBank/DDBJ databases">
        <authorList>
            <person name="Nowell W R."/>
        </authorList>
    </citation>
    <scope>NUCLEOTIDE SEQUENCE</scope>
</reference>
<dbReference type="Proteomes" id="UP000663854">
    <property type="component" value="Unassembled WGS sequence"/>
</dbReference>
<evidence type="ECO:0000313" key="10">
    <source>
        <dbReference type="EMBL" id="CAF3578947.1"/>
    </source>
</evidence>
<dbReference type="PRINTS" id="PR00360">
    <property type="entry name" value="C2DOMAIN"/>
</dbReference>
<comment type="caution">
    <text evidence="8">The sequence shown here is derived from an EMBL/GenBank/DDBJ whole genome shotgun (WGS) entry which is preliminary data.</text>
</comment>
<dbReference type="AlphaFoldDB" id="A0A814ANM5"/>
<dbReference type="Proteomes" id="UP000663874">
    <property type="component" value="Unassembled WGS sequence"/>
</dbReference>
<dbReference type="SUPFAM" id="SSF49562">
    <property type="entry name" value="C2 domain (Calcium/lipid-binding domain, CaLB)"/>
    <property type="match status" value="1"/>
</dbReference>
<dbReference type="GO" id="GO:0016020">
    <property type="term" value="C:membrane"/>
    <property type="evidence" value="ECO:0007669"/>
    <property type="project" value="TreeGrafter"/>
</dbReference>
<evidence type="ECO:0000313" key="14">
    <source>
        <dbReference type="Proteomes" id="UP000663870"/>
    </source>
</evidence>
<evidence type="ECO:0000256" key="1">
    <source>
        <dbReference type="ARBA" id="ARBA00022723"/>
    </source>
</evidence>
<evidence type="ECO:0000256" key="2">
    <source>
        <dbReference type="ARBA" id="ARBA00022837"/>
    </source>
</evidence>
<dbReference type="Proteomes" id="UP000663836">
    <property type="component" value="Unassembled WGS sequence"/>
</dbReference>
<evidence type="ECO:0000313" key="8">
    <source>
        <dbReference type="EMBL" id="CAF0915354.1"/>
    </source>
</evidence>
<dbReference type="OrthoDB" id="270970at2759"/>
<dbReference type="EMBL" id="CAJNOT010000256">
    <property type="protein sequence ID" value="CAF0915354.1"/>
    <property type="molecule type" value="Genomic_DNA"/>
</dbReference>
<dbReference type="InterPro" id="IPR035892">
    <property type="entry name" value="C2_domain_sf"/>
</dbReference>
<dbReference type="Proteomes" id="UP000663864">
    <property type="component" value="Unassembled WGS sequence"/>
</dbReference>
<keyword evidence="2" id="KW-0106">Calcium</keyword>
<dbReference type="EMBL" id="CAJNOL010000115">
    <property type="protein sequence ID" value="CAF0858501.1"/>
    <property type="molecule type" value="Genomic_DNA"/>
</dbReference>
<keyword evidence="1" id="KW-0479">Metal-binding</keyword>
<protein>
    <recommendedName>
        <fullName evidence="3">C2 domain-containing protein</fullName>
    </recommendedName>
</protein>
<dbReference type="Proteomes" id="UP000663882">
    <property type="component" value="Unassembled WGS sequence"/>
</dbReference>
<dbReference type="Pfam" id="PF00168">
    <property type="entry name" value="C2"/>
    <property type="match status" value="1"/>
</dbReference>
<evidence type="ECO:0000313" key="9">
    <source>
        <dbReference type="EMBL" id="CAF1020716.1"/>
    </source>
</evidence>
<dbReference type="PROSITE" id="PS50004">
    <property type="entry name" value="C2"/>
    <property type="match status" value="1"/>
</dbReference>